<comment type="caution">
    <text evidence="2">The sequence shown here is derived from an EMBL/GenBank/DDBJ whole genome shotgun (WGS) entry which is preliminary data.</text>
</comment>
<dbReference type="RefSeq" id="WP_157591153.1">
    <property type="nucleotide sequence ID" value="NZ_WPIN01000046.1"/>
</dbReference>
<protein>
    <submittedName>
        <fullName evidence="2">Uncharacterized protein</fullName>
    </submittedName>
</protein>
<name>A0A7K1SRE3_9BACT</name>
<feature type="transmembrane region" description="Helical" evidence="1">
    <location>
        <begin position="44"/>
        <end position="61"/>
    </location>
</feature>
<keyword evidence="3" id="KW-1185">Reference proteome</keyword>
<sequence>MKQPVNRLYKLVGLLGTGLLVIFVIIPTVILVSTLAILHKSNRLYMLVSVLIAMVLLAKWMRLMPRF</sequence>
<keyword evidence="1" id="KW-0472">Membrane</keyword>
<evidence type="ECO:0000313" key="2">
    <source>
        <dbReference type="EMBL" id="MVM36361.1"/>
    </source>
</evidence>
<accession>A0A7K1SRE3</accession>
<organism evidence="2 3">
    <name type="scientific">Spirosoma arboris</name>
    <dbReference type="NCBI Taxonomy" id="2682092"/>
    <lineage>
        <taxon>Bacteria</taxon>
        <taxon>Pseudomonadati</taxon>
        <taxon>Bacteroidota</taxon>
        <taxon>Cytophagia</taxon>
        <taxon>Cytophagales</taxon>
        <taxon>Cytophagaceae</taxon>
        <taxon>Spirosoma</taxon>
    </lineage>
</organism>
<gene>
    <name evidence="2" type="ORF">GO755_40550</name>
</gene>
<evidence type="ECO:0000313" key="3">
    <source>
        <dbReference type="Proteomes" id="UP000436006"/>
    </source>
</evidence>
<dbReference type="EMBL" id="WPIN01000046">
    <property type="protein sequence ID" value="MVM36361.1"/>
    <property type="molecule type" value="Genomic_DNA"/>
</dbReference>
<keyword evidence="1" id="KW-0812">Transmembrane</keyword>
<keyword evidence="1" id="KW-1133">Transmembrane helix</keyword>
<proteinExistence type="predicted"/>
<evidence type="ECO:0000256" key="1">
    <source>
        <dbReference type="SAM" id="Phobius"/>
    </source>
</evidence>
<feature type="transmembrane region" description="Helical" evidence="1">
    <location>
        <begin position="12"/>
        <end position="38"/>
    </location>
</feature>
<dbReference type="Proteomes" id="UP000436006">
    <property type="component" value="Unassembled WGS sequence"/>
</dbReference>
<reference evidence="2 3" key="1">
    <citation type="submission" date="2019-12" db="EMBL/GenBank/DDBJ databases">
        <title>Spirosoma sp. HMF4905 genome sequencing and assembly.</title>
        <authorList>
            <person name="Kang H."/>
            <person name="Cha I."/>
            <person name="Kim H."/>
            <person name="Joh K."/>
        </authorList>
    </citation>
    <scope>NUCLEOTIDE SEQUENCE [LARGE SCALE GENOMIC DNA]</scope>
    <source>
        <strain evidence="2 3">HMF4905</strain>
    </source>
</reference>
<dbReference type="AlphaFoldDB" id="A0A7K1SRE3"/>